<protein>
    <recommendedName>
        <fullName evidence="1">Transglutaminase-like domain-containing protein</fullName>
    </recommendedName>
</protein>
<dbReference type="STRING" id="1802399.A3E39_04495"/>
<dbReference type="SUPFAM" id="SSF54001">
    <property type="entry name" value="Cysteine proteinases"/>
    <property type="match status" value="1"/>
</dbReference>
<sequence>MSVVSGIRRVIHRTREAAGLAFYTKPRRFPVQYDMTVHNGSGVTKRFYIAIPIPPNTDHQRVIHEPMFTPSPSEFRTDERYGNRYAVHQWELRPGDIAEFHESFVVHVTPFRTQLDRRLTIDAYADQKGEAHAAYREPNRFVRSSDPEVIRLARELRGSETDVFAILKRFNRAVVTRLNYGDPIPGLYSSHDALTRTVVDCGGFDTLLAALCVSQGIPARIASGFWAVSKAKNKMHAWLEIMLPDGSWIPADPSVEHLAWAGRTNKSGRLGFVGSDRVVMSYGCDIPVQLGGNTRSADILQHAFVWSEQGPEGLDVNTSFKIRKVWRG</sequence>
<dbReference type="Proteomes" id="UP000176603">
    <property type="component" value="Unassembled WGS sequence"/>
</dbReference>
<dbReference type="SMART" id="SM00460">
    <property type="entry name" value="TGc"/>
    <property type="match status" value="1"/>
</dbReference>
<dbReference type="InterPro" id="IPR002931">
    <property type="entry name" value="Transglutaminase-like"/>
</dbReference>
<dbReference type="Gene3D" id="3.10.620.30">
    <property type="match status" value="1"/>
</dbReference>
<organism evidence="2 3">
    <name type="scientific">Candidatus Uhrbacteria bacterium RIFCSPHIGHO2_12_FULL_60_25</name>
    <dbReference type="NCBI Taxonomy" id="1802399"/>
    <lineage>
        <taxon>Bacteria</taxon>
        <taxon>Candidatus Uhriibacteriota</taxon>
    </lineage>
</organism>
<evidence type="ECO:0000259" key="1">
    <source>
        <dbReference type="SMART" id="SM00460"/>
    </source>
</evidence>
<name>A0A1F7UIM1_9BACT</name>
<evidence type="ECO:0000313" key="3">
    <source>
        <dbReference type="Proteomes" id="UP000176603"/>
    </source>
</evidence>
<dbReference type="AlphaFoldDB" id="A0A1F7UIM1"/>
<dbReference type="EMBL" id="MGEH01000037">
    <property type="protein sequence ID" value="OGL78146.1"/>
    <property type="molecule type" value="Genomic_DNA"/>
</dbReference>
<dbReference type="InterPro" id="IPR038765">
    <property type="entry name" value="Papain-like_cys_pep_sf"/>
</dbReference>
<proteinExistence type="predicted"/>
<evidence type="ECO:0000313" key="2">
    <source>
        <dbReference type="EMBL" id="OGL78146.1"/>
    </source>
</evidence>
<dbReference type="Pfam" id="PF01841">
    <property type="entry name" value="Transglut_core"/>
    <property type="match status" value="1"/>
</dbReference>
<accession>A0A1F7UIM1</accession>
<reference evidence="2 3" key="1">
    <citation type="journal article" date="2016" name="Nat. Commun.">
        <title>Thousands of microbial genomes shed light on interconnected biogeochemical processes in an aquifer system.</title>
        <authorList>
            <person name="Anantharaman K."/>
            <person name="Brown C.T."/>
            <person name="Hug L.A."/>
            <person name="Sharon I."/>
            <person name="Castelle C.J."/>
            <person name="Probst A.J."/>
            <person name="Thomas B.C."/>
            <person name="Singh A."/>
            <person name="Wilkins M.J."/>
            <person name="Karaoz U."/>
            <person name="Brodie E.L."/>
            <person name="Williams K.H."/>
            <person name="Hubbard S.S."/>
            <person name="Banfield J.F."/>
        </authorList>
    </citation>
    <scope>NUCLEOTIDE SEQUENCE [LARGE SCALE GENOMIC DNA]</scope>
</reference>
<gene>
    <name evidence="2" type="ORF">A3E39_04495</name>
</gene>
<feature type="domain" description="Transglutaminase-like" evidence="1">
    <location>
        <begin position="193"/>
        <end position="255"/>
    </location>
</feature>
<comment type="caution">
    <text evidence="2">The sequence shown here is derived from an EMBL/GenBank/DDBJ whole genome shotgun (WGS) entry which is preliminary data.</text>
</comment>
<dbReference type="PANTHER" id="PTHR33490">
    <property type="entry name" value="BLR5614 PROTEIN-RELATED"/>
    <property type="match status" value="1"/>
</dbReference>